<feature type="domain" description="ABC transporter" evidence="5">
    <location>
        <begin position="3"/>
        <end position="232"/>
    </location>
</feature>
<dbReference type="EMBL" id="MLJW01000652">
    <property type="protein sequence ID" value="OIQ84022.1"/>
    <property type="molecule type" value="Genomic_DNA"/>
</dbReference>
<evidence type="ECO:0000256" key="1">
    <source>
        <dbReference type="ARBA" id="ARBA00005417"/>
    </source>
</evidence>
<keyword evidence="6" id="KW-0378">Hydrolase</keyword>
<dbReference type="GO" id="GO:0005524">
    <property type="term" value="F:ATP binding"/>
    <property type="evidence" value="ECO:0007669"/>
    <property type="project" value="UniProtKB-KW"/>
</dbReference>
<organism evidence="6">
    <name type="scientific">mine drainage metagenome</name>
    <dbReference type="NCBI Taxonomy" id="410659"/>
    <lineage>
        <taxon>unclassified sequences</taxon>
        <taxon>metagenomes</taxon>
        <taxon>ecological metagenomes</taxon>
    </lineage>
</organism>
<dbReference type="InterPro" id="IPR003439">
    <property type="entry name" value="ABC_transporter-like_ATP-bd"/>
</dbReference>
<dbReference type="InterPro" id="IPR003593">
    <property type="entry name" value="AAA+_ATPase"/>
</dbReference>
<dbReference type="PANTHER" id="PTHR43335">
    <property type="entry name" value="ABC TRANSPORTER, ATP-BINDING PROTEIN"/>
    <property type="match status" value="1"/>
</dbReference>
<evidence type="ECO:0000259" key="5">
    <source>
        <dbReference type="PROSITE" id="PS50893"/>
    </source>
</evidence>
<dbReference type="Gene3D" id="3.40.50.300">
    <property type="entry name" value="P-loop containing nucleotide triphosphate hydrolases"/>
    <property type="match status" value="1"/>
</dbReference>
<sequence>MLVEVRDLKLSIGPVPILQGVQLGMDAGDIYGLLGPNGAGKSTTLSVLTGLRRAGSGSVSVLGLDPATQAQALRRRIGVLSEDSGFYGWMKARDYLRFMSSLYGLDLAMQQIEAQLERVGLPGASAHPVGAFSRGMKQRLGLARALLHKPELLVLDEPTNGLDPRGRREIHDLLIDLSQHHGVGILLCTHLLDDVDRLCNRIGIIADGRSVVEGSLADLLATRTGAGRYRLRLRGDHPLSTALPEGVALIASEGEWMHVALPAKADPGQVWAALLAAGWDLVEIHNESGGLEDFYLDLTHKELTS</sequence>
<dbReference type="SMART" id="SM00382">
    <property type="entry name" value="AAA"/>
    <property type="match status" value="1"/>
</dbReference>
<dbReference type="Pfam" id="PF00005">
    <property type="entry name" value="ABC_tran"/>
    <property type="match status" value="1"/>
</dbReference>
<proteinExistence type="inferred from homology"/>
<evidence type="ECO:0000313" key="6">
    <source>
        <dbReference type="EMBL" id="OIQ84022.1"/>
    </source>
</evidence>
<gene>
    <name evidence="6" type="primary">yxlF_25</name>
    <name evidence="6" type="ORF">GALL_341750</name>
</gene>
<keyword evidence="2" id="KW-0813">Transport</keyword>
<keyword evidence="4 6" id="KW-0067">ATP-binding</keyword>
<dbReference type="GO" id="GO:0016887">
    <property type="term" value="F:ATP hydrolysis activity"/>
    <property type="evidence" value="ECO:0007669"/>
    <property type="project" value="InterPro"/>
</dbReference>
<accession>A0A1J5QKJ5</accession>
<comment type="similarity">
    <text evidence="1">Belongs to the ABC transporter superfamily.</text>
</comment>
<dbReference type="PROSITE" id="PS50893">
    <property type="entry name" value="ABC_TRANSPORTER_2"/>
    <property type="match status" value="1"/>
</dbReference>
<reference evidence="6" key="1">
    <citation type="submission" date="2016-10" db="EMBL/GenBank/DDBJ databases">
        <title>Sequence of Gallionella enrichment culture.</title>
        <authorList>
            <person name="Poehlein A."/>
            <person name="Muehling M."/>
            <person name="Daniel R."/>
        </authorList>
    </citation>
    <scope>NUCLEOTIDE SEQUENCE</scope>
</reference>
<comment type="caution">
    <text evidence="6">The sequence shown here is derived from an EMBL/GenBank/DDBJ whole genome shotgun (WGS) entry which is preliminary data.</text>
</comment>
<evidence type="ECO:0000256" key="4">
    <source>
        <dbReference type="ARBA" id="ARBA00022840"/>
    </source>
</evidence>
<evidence type="ECO:0000256" key="2">
    <source>
        <dbReference type="ARBA" id="ARBA00022448"/>
    </source>
</evidence>
<dbReference type="PANTHER" id="PTHR43335:SF4">
    <property type="entry name" value="ABC TRANSPORTER, ATP-BINDING PROTEIN"/>
    <property type="match status" value="1"/>
</dbReference>
<dbReference type="EC" id="3.6.3.-" evidence="6"/>
<dbReference type="CDD" id="cd03230">
    <property type="entry name" value="ABC_DR_subfamily_A"/>
    <property type="match status" value="1"/>
</dbReference>
<dbReference type="SUPFAM" id="SSF52540">
    <property type="entry name" value="P-loop containing nucleoside triphosphate hydrolases"/>
    <property type="match status" value="1"/>
</dbReference>
<dbReference type="AlphaFoldDB" id="A0A1J5QKJ5"/>
<evidence type="ECO:0000256" key="3">
    <source>
        <dbReference type="ARBA" id="ARBA00022741"/>
    </source>
</evidence>
<name>A0A1J5QKJ5_9ZZZZ</name>
<dbReference type="InterPro" id="IPR027417">
    <property type="entry name" value="P-loop_NTPase"/>
</dbReference>
<protein>
    <submittedName>
        <fullName evidence="6">Putative ABC transporter ATP-binding protein YxlF</fullName>
        <ecNumber evidence="6">3.6.3.-</ecNumber>
    </submittedName>
</protein>
<keyword evidence="3" id="KW-0547">Nucleotide-binding</keyword>